<reference evidence="3" key="1">
    <citation type="journal article" date="2012" name="Nat. Genet.">
        <title>Lifestyle transitions in plant pathogenic Colletotrichum fungi deciphered by genome and transcriptome analyses.</title>
        <authorList>
            <person name="O'Connell R.J."/>
            <person name="Thon M.R."/>
            <person name="Hacquard S."/>
            <person name="Amyotte S.G."/>
            <person name="Kleemann J."/>
            <person name="Torres M.F."/>
            <person name="Damm U."/>
            <person name="Buiate E.A."/>
            <person name="Epstein L."/>
            <person name="Alkan N."/>
            <person name="Altmueller J."/>
            <person name="Alvarado-Balderrama L."/>
            <person name="Bauser C.A."/>
            <person name="Becker C."/>
            <person name="Birren B.W."/>
            <person name="Chen Z."/>
            <person name="Choi J."/>
            <person name="Crouch J.A."/>
            <person name="Duvick J.P."/>
            <person name="Farman M.A."/>
            <person name="Gan P."/>
            <person name="Heiman D."/>
            <person name="Henrissat B."/>
            <person name="Howard R.J."/>
            <person name="Kabbage M."/>
            <person name="Koch C."/>
            <person name="Kracher B."/>
            <person name="Kubo Y."/>
            <person name="Law A.D."/>
            <person name="Lebrun M.-H."/>
            <person name="Lee Y.-H."/>
            <person name="Miyara I."/>
            <person name="Moore N."/>
            <person name="Neumann U."/>
            <person name="Nordstroem K."/>
            <person name="Panaccione D.G."/>
            <person name="Panstruga R."/>
            <person name="Place M."/>
            <person name="Proctor R.H."/>
            <person name="Prusky D."/>
            <person name="Rech G."/>
            <person name="Reinhardt R."/>
            <person name="Rollins J.A."/>
            <person name="Rounsley S."/>
            <person name="Schardl C.L."/>
            <person name="Schwartz D.C."/>
            <person name="Shenoy N."/>
            <person name="Shirasu K."/>
            <person name="Sikhakolli U.R."/>
            <person name="Stueber K."/>
            <person name="Sukno S.A."/>
            <person name="Sweigard J.A."/>
            <person name="Takano Y."/>
            <person name="Takahara H."/>
            <person name="Trail F."/>
            <person name="van der Does H.C."/>
            <person name="Voll L.M."/>
            <person name="Will I."/>
            <person name="Young S."/>
            <person name="Zeng Q."/>
            <person name="Zhang J."/>
            <person name="Zhou S."/>
            <person name="Dickman M.B."/>
            <person name="Schulze-Lefert P."/>
            <person name="Ver Loren van Themaat E."/>
            <person name="Ma L.-J."/>
            <person name="Vaillancourt L.J."/>
        </authorList>
    </citation>
    <scope>NUCLEOTIDE SEQUENCE [LARGE SCALE GENOMIC DNA]</scope>
    <source>
        <strain evidence="3">IMI 349063</strain>
    </source>
</reference>
<dbReference type="Proteomes" id="UP000007174">
    <property type="component" value="Unassembled WGS sequence"/>
</dbReference>
<protein>
    <submittedName>
        <fullName evidence="2">Uncharacterized protein</fullName>
    </submittedName>
</protein>
<dbReference type="AlphaFoldDB" id="H1VGF1"/>
<accession>H1VGF1</accession>
<proteinExistence type="predicted"/>
<name>H1VGF1_COLHI</name>
<feature type="compositionally biased region" description="Polar residues" evidence="1">
    <location>
        <begin position="160"/>
        <end position="172"/>
    </location>
</feature>
<feature type="compositionally biased region" description="Polar residues" evidence="1">
    <location>
        <begin position="80"/>
        <end position="99"/>
    </location>
</feature>
<dbReference type="EMBL" id="CACQ02003419">
    <property type="protein sequence ID" value="CCF39304.1"/>
    <property type="molecule type" value="Genomic_DNA"/>
</dbReference>
<dbReference type="HOGENOM" id="CLU_1096457_0_0_1"/>
<evidence type="ECO:0000313" key="3">
    <source>
        <dbReference type="Proteomes" id="UP000007174"/>
    </source>
</evidence>
<gene>
    <name evidence="2" type="ORF">CH063_10171</name>
</gene>
<feature type="region of interest" description="Disordered" evidence="1">
    <location>
        <begin position="150"/>
        <end position="175"/>
    </location>
</feature>
<evidence type="ECO:0000256" key="1">
    <source>
        <dbReference type="SAM" id="MobiDB-lite"/>
    </source>
</evidence>
<feature type="non-terminal residue" evidence="2">
    <location>
        <position position="254"/>
    </location>
</feature>
<sequence>MLQAITAIAAILIFASISPLSLPLENHDFFGALQMLLRGLQRWIGCRGWCISLFPECLALFVPWTSTTADGRQDEAHWKQGTTQQLRPTHHNLTSSRPHNSLPPWRQPRWETRGMDDFRPLSYYQEVHGLRPRLSTPTSAVHRGIPMQPSIEHLGRDQPSKQPTPCPSSSTRRGGHLGVPYVPQVGLPTNRASTCWFPRLQLLASPYGARSPSMDIPPPDQAIHTRHVESPITNTLPALLLTTAISSRTSKADQ</sequence>
<feature type="region of interest" description="Disordered" evidence="1">
    <location>
        <begin position="74"/>
        <end position="108"/>
    </location>
</feature>
<organism evidence="2 3">
    <name type="scientific">Colletotrichum higginsianum (strain IMI 349063)</name>
    <name type="common">Crucifer anthracnose fungus</name>
    <dbReference type="NCBI Taxonomy" id="759273"/>
    <lineage>
        <taxon>Eukaryota</taxon>
        <taxon>Fungi</taxon>
        <taxon>Dikarya</taxon>
        <taxon>Ascomycota</taxon>
        <taxon>Pezizomycotina</taxon>
        <taxon>Sordariomycetes</taxon>
        <taxon>Hypocreomycetidae</taxon>
        <taxon>Glomerellales</taxon>
        <taxon>Glomerellaceae</taxon>
        <taxon>Colletotrichum</taxon>
        <taxon>Colletotrichum destructivum species complex</taxon>
    </lineage>
</organism>
<evidence type="ECO:0000313" key="2">
    <source>
        <dbReference type="EMBL" id="CCF39304.1"/>
    </source>
</evidence>